<dbReference type="Proteomes" id="UP000663851">
    <property type="component" value="Unassembled WGS sequence"/>
</dbReference>
<organism evidence="2 3">
    <name type="scientific">Rotaria socialis</name>
    <dbReference type="NCBI Taxonomy" id="392032"/>
    <lineage>
        <taxon>Eukaryota</taxon>
        <taxon>Metazoa</taxon>
        <taxon>Spiralia</taxon>
        <taxon>Gnathifera</taxon>
        <taxon>Rotifera</taxon>
        <taxon>Eurotatoria</taxon>
        <taxon>Bdelloidea</taxon>
        <taxon>Philodinida</taxon>
        <taxon>Philodinidae</taxon>
        <taxon>Rotaria</taxon>
    </lineage>
</organism>
<evidence type="ECO:0000313" key="2">
    <source>
        <dbReference type="EMBL" id="CAF4520967.1"/>
    </source>
</evidence>
<comment type="caution">
    <text evidence="2">The sequence shown here is derived from an EMBL/GenBank/DDBJ whole genome shotgun (WGS) entry which is preliminary data.</text>
</comment>
<evidence type="ECO:0000313" key="3">
    <source>
        <dbReference type="Proteomes" id="UP000663851"/>
    </source>
</evidence>
<reference evidence="2" key="1">
    <citation type="submission" date="2021-02" db="EMBL/GenBank/DDBJ databases">
        <authorList>
            <person name="Nowell W R."/>
        </authorList>
    </citation>
    <scope>NUCLEOTIDE SEQUENCE</scope>
</reference>
<proteinExistence type="predicted"/>
<sequence length="179" mass="19465">MWSHIYAPPKWSVLIVQRQSQRCDGMADYAECSTHSACACFRMVSSSNASICIGQFWLSCSELVQCESPSNNCNEPEYLCVNHTRCHKFPVCYPVPSFNPEYCPPISTATTTRATTTSTTTTVTSTPTTTTVTSTSTTMSTSTTTTTGTTSRPTTTRTTTRPTTTRTTTRTTTTSAATL</sequence>
<evidence type="ECO:0000256" key="1">
    <source>
        <dbReference type="SAM" id="MobiDB-lite"/>
    </source>
</evidence>
<dbReference type="EMBL" id="CAJOBO010004437">
    <property type="protein sequence ID" value="CAF4520967.1"/>
    <property type="molecule type" value="Genomic_DNA"/>
</dbReference>
<accession>A0A820WRX7</accession>
<gene>
    <name evidence="2" type="ORF">HFQ381_LOCUS29123</name>
</gene>
<protein>
    <submittedName>
        <fullName evidence="2">Uncharacterized protein</fullName>
    </submittedName>
</protein>
<dbReference type="AlphaFoldDB" id="A0A820WRX7"/>
<feature type="region of interest" description="Disordered" evidence="1">
    <location>
        <begin position="114"/>
        <end position="179"/>
    </location>
</feature>
<name>A0A820WRX7_9BILA</name>